<dbReference type="AlphaFoldDB" id="A0A3D6BW78"/>
<dbReference type="Proteomes" id="UP000263268">
    <property type="component" value="Unassembled WGS sequence"/>
</dbReference>
<dbReference type="EMBL" id="DPRK01000284">
    <property type="protein sequence ID" value="HCY83278.1"/>
    <property type="molecule type" value="Genomic_DNA"/>
</dbReference>
<organism evidence="2 3">
    <name type="scientific">Xanthomarina gelatinilytica</name>
    <dbReference type="NCBI Taxonomy" id="1137281"/>
    <lineage>
        <taxon>Bacteria</taxon>
        <taxon>Pseudomonadati</taxon>
        <taxon>Bacteroidota</taxon>
        <taxon>Flavobacteriia</taxon>
        <taxon>Flavobacteriales</taxon>
        <taxon>Flavobacteriaceae</taxon>
        <taxon>Xanthomarina</taxon>
    </lineage>
</organism>
<feature type="domain" description="Putative exodeoxyribonuclease 8 PDDEXK-like" evidence="1">
    <location>
        <begin position="35"/>
        <end position="236"/>
    </location>
</feature>
<accession>A0A3D6BW78</accession>
<sequence length="254" mass="29527">MITLLNGDYWGKEEILVQMESDEFYYGHLNKNALSSSSLKTLLKSPKSYRYIMKYGNNLDTPALRQGKLFHWMVLEPHKIDKIHFIDVASKTNKLYKEALTSHDEVYLEKEKMEAERLTDALLRNEAALKLLNKSEFEVPAIEMIQGFAVRGKADILKGDHLIDLKTSNELSTFRYSAEKYGYDLQAYIYKNLFKASKVTFLVIDKGSCDIGIFEASDEFIERGKDKFRQGIDLYKYFFVEDNDIDQYVMRGIL</sequence>
<dbReference type="Gene3D" id="3.90.320.10">
    <property type="match status" value="1"/>
</dbReference>
<dbReference type="InterPro" id="IPR024432">
    <property type="entry name" value="Put_RecE_PDDEXK-like_dom"/>
</dbReference>
<dbReference type="Pfam" id="PF12684">
    <property type="entry name" value="DUF3799"/>
    <property type="match status" value="1"/>
</dbReference>
<proteinExistence type="predicted"/>
<dbReference type="InterPro" id="IPR011604">
    <property type="entry name" value="PDDEXK-like_dom_sf"/>
</dbReference>
<comment type="caution">
    <text evidence="2">The sequence shown here is derived from an EMBL/GenBank/DDBJ whole genome shotgun (WGS) entry which is preliminary data.</text>
</comment>
<name>A0A3D6BW78_9FLAO</name>
<evidence type="ECO:0000313" key="3">
    <source>
        <dbReference type="Proteomes" id="UP000263268"/>
    </source>
</evidence>
<evidence type="ECO:0000313" key="2">
    <source>
        <dbReference type="EMBL" id="HCY83278.1"/>
    </source>
</evidence>
<protein>
    <recommendedName>
        <fullName evidence="1">Putative exodeoxyribonuclease 8 PDDEXK-like domain-containing protein</fullName>
    </recommendedName>
</protein>
<gene>
    <name evidence="2" type="ORF">DHV22_17595</name>
</gene>
<evidence type="ECO:0000259" key="1">
    <source>
        <dbReference type="Pfam" id="PF12684"/>
    </source>
</evidence>
<reference evidence="2 3" key="1">
    <citation type="journal article" date="2018" name="Nat. Biotechnol.">
        <title>A standardized bacterial taxonomy based on genome phylogeny substantially revises the tree of life.</title>
        <authorList>
            <person name="Parks D.H."/>
            <person name="Chuvochina M."/>
            <person name="Waite D.W."/>
            <person name="Rinke C."/>
            <person name="Skarshewski A."/>
            <person name="Chaumeil P.A."/>
            <person name="Hugenholtz P."/>
        </authorList>
    </citation>
    <scope>NUCLEOTIDE SEQUENCE [LARGE SCALE GENOMIC DNA]</scope>
    <source>
        <strain evidence="2">UBA10227</strain>
    </source>
</reference>